<evidence type="ECO:0000313" key="5">
    <source>
        <dbReference type="Proteomes" id="UP001153737"/>
    </source>
</evidence>
<feature type="compositionally biased region" description="Basic and acidic residues" evidence="2">
    <location>
        <begin position="281"/>
        <end position="297"/>
    </location>
</feature>
<dbReference type="InterPro" id="IPR036388">
    <property type="entry name" value="WH-like_DNA-bd_sf"/>
</dbReference>
<dbReference type="InterPro" id="IPR003150">
    <property type="entry name" value="DNA-bd_RFX"/>
</dbReference>
<feature type="compositionally biased region" description="Low complexity" evidence="2">
    <location>
        <begin position="340"/>
        <end position="351"/>
    </location>
</feature>
<protein>
    <recommendedName>
        <fullName evidence="3">RFX-type winged-helix domain-containing protein</fullName>
    </recommendedName>
</protein>
<feature type="domain" description="RFX-type winged-helix" evidence="3">
    <location>
        <begin position="126"/>
        <end position="201"/>
    </location>
</feature>
<dbReference type="PANTHER" id="PTHR12619">
    <property type="entry name" value="RFX TRANSCRIPTION FACTOR FAMILY"/>
    <property type="match status" value="1"/>
</dbReference>
<name>A0A9P0DCK0_PHACE</name>
<feature type="region of interest" description="Disordered" evidence="2">
    <location>
        <begin position="409"/>
        <end position="544"/>
    </location>
</feature>
<dbReference type="SUPFAM" id="SSF46785">
    <property type="entry name" value="Winged helix' DNA-binding domain"/>
    <property type="match status" value="1"/>
</dbReference>
<feature type="compositionally biased region" description="Low complexity" evidence="2">
    <location>
        <begin position="445"/>
        <end position="454"/>
    </location>
</feature>
<dbReference type="AlphaFoldDB" id="A0A9P0DCK0"/>
<feature type="region of interest" description="Disordered" evidence="2">
    <location>
        <begin position="678"/>
        <end position="701"/>
    </location>
</feature>
<feature type="compositionally biased region" description="Low complexity" evidence="2">
    <location>
        <begin position="366"/>
        <end position="377"/>
    </location>
</feature>
<dbReference type="InterPro" id="IPR039779">
    <property type="entry name" value="RFX-like"/>
</dbReference>
<feature type="region of interest" description="Disordered" evidence="2">
    <location>
        <begin position="271"/>
        <end position="382"/>
    </location>
</feature>
<dbReference type="OrthoDB" id="10069709at2759"/>
<reference evidence="4" key="1">
    <citation type="submission" date="2022-01" db="EMBL/GenBank/DDBJ databases">
        <authorList>
            <person name="King R."/>
        </authorList>
    </citation>
    <scope>NUCLEOTIDE SEQUENCE</scope>
</reference>
<accession>A0A9P0DCK0</accession>
<evidence type="ECO:0000259" key="3">
    <source>
        <dbReference type="PROSITE" id="PS51526"/>
    </source>
</evidence>
<dbReference type="GO" id="GO:0000978">
    <property type="term" value="F:RNA polymerase II cis-regulatory region sequence-specific DNA binding"/>
    <property type="evidence" value="ECO:0007669"/>
    <property type="project" value="TreeGrafter"/>
</dbReference>
<dbReference type="GO" id="GO:0000981">
    <property type="term" value="F:DNA-binding transcription factor activity, RNA polymerase II-specific"/>
    <property type="evidence" value="ECO:0007669"/>
    <property type="project" value="TreeGrafter"/>
</dbReference>
<feature type="region of interest" description="Disordered" evidence="2">
    <location>
        <begin position="20"/>
        <end position="44"/>
    </location>
</feature>
<evidence type="ECO:0000256" key="2">
    <source>
        <dbReference type="SAM" id="MobiDB-lite"/>
    </source>
</evidence>
<proteinExistence type="predicted"/>
<organism evidence="4 5">
    <name type="scientific">Phaedon cochleariae</name>
    <name type="common">Mustard beetle</name>
    <dbReference type="NCBI Taxonomy" id="80249"/>
    <lineage>
        <taxon>Eukaryota</taxon>
        <taxon>Metazoa</taxon>
        <taxon>Ecdysozoa</taxon>
        <taxon>Arthropoda</taxon>
        <taxon>Hexapoda</taxon>
        <taxon>Insecta</taxon>
        <taxon>Pterygota</taxon>
        <taxon>Neoptera</taxon>
        <taxon>Endopterygota</taxon>
        <taxon>Coleoptera</taxon>
        <taxon>Polyphaga</taxon>
        <taxon>Cucujiformia</taxon>
        <taxon>Chrysomeloidea</taxon>
        <taxon>Chrysomelidae</taxon>
        <taxon>Chrysomelinae</taxon>
        <taxon>Chrysomelini</taxon>
        <taxon>Phaedon</taxon>
    </lineage>
</organism>
<sequence length="1030" mass="113971">MENELWAADYQQSVPTILERTEDHHLNNGNTTGTQRDEGEPNEAGRNEFEKFIKSEPAEHDPGPINITISEKAKHTIQVILDQIKPLSQVEKFLLFLKLPTEVTNAVDPFRQPLNPLGSRSEIYRTISWIKTHLEEDPDISLPKQEVYNEYHNYCAKNEIKPLSQADFGKVMKQVYPSVRARRLGTRGNSRYCYAGLRRCMNLKSPILPDLAEKPMSTEAPFTQSSLSSAAWLIVKEWSEQQLNQQFPNIQSLAYHLLLTHSVSMGSEAATKISTASESSLKGEDVNGKGGNKHREMQLQLQKKIQQKNESKERKRKMQSPKSEEKTSPKKWRSQSVPTPSAVSPGGASSSNPTAGGGSTSLGECSTASSSNSGTASPAQGKLTVCDRSPDFITQLPALPDFDSFQRPAAAEPTEELATSTGQEAAAAAPTNKVAIPRLQPPPVAASALAALPASRRRPQQQAKYKSLRPRLRPHCDIASYNQKPPPALDQPAAAVDGPRSQRLHCLGSRIKERNSEEEEEEDDREDEVPDFPLTRERLESVSSVSKDAMDEYLGTNNSQHEEELSKYFSNNNNITTEPTDTENTSKISTLRLLLEQNIVDCKPPLSQGCLPFPNTVNQAPVQTETTYITPIIHRHGLPNLGSNTKRRISLEIGTEEAVPPSPNTRRKNFSFMPISPGPQSPSGMQSKCSSTTASPFVSPRNTPVVRMKTVHQNAGILKNELRKPLKAKREINLTLEIPSEENNFANQLLPMSAPVSPMASSKSVLQKLLNSTSRVSYSPGYAATPTVPPEACHFSASNIESNLEMYRSQSVPVHNMLGPMDKMVVPEMSDFNEMDSIPEAESDNVKRILSSLDNNNIDIFNLDINSSNACLQEFGLQLINNNNSYPLNNNVGYPRTVRSHSIGDETSWVGVKMLPSRSVPSTPLPYSQVVKPPMKVNYNSSRSYPSTPMNSEDTFTYNLNGDCLLNGQPIRTDCESMEMMRPFEMNDNNVDQLANDKSFGGEEDYVMVENDAQLIGSVLMDPSYAGNIE</sequence>
<keyword evidence="5" id="KW-1185">Reference proteome</keyword>
<feature type="compositionally biased region" description="Basic and acidic residues" evidence="2">
    <location>
        <begin position="35"/>
        <end position="44"/>
    </location>
</feature>
<feature type="compositionally biased region" description="Acidic residues" evidence="2">
    <location>
        <begin position="516"/>
        <end position="530"/>
    </location>
</feature>
<dbReference type="Pfam" id="PF02257">
    <property type="entry name" value="RFX_DNA_binding"/>
    <property type="match status" value="1"/>
</dbReference>
<dbReference type="EMBL" id="OU896707">
    <property type="protein sequence ID" value="CAH1116986.1"/>
    <property type="molecule type" value="Genomic_DNA"/>
</dbReference>
<dbReference type="PANTHER" id="PTHR12619:SF21">
    <property type="entry name" value="RFX-TYPE WINGED-HELIX DOMAIN-CONTAINING PROTEIN"/>
    <property type="match status" value="1"/>
</dbReference>
<dbReference type="InterPro" id="IPR036390">
    <property type="entry name" value="WH_DNA-bd_sf"/>
</dbReference>
<gene>
    <name evidence="4" type="ORF">PHAECO_LOCUS306</name>
</gene>
<evidence type="ECO:0000313" key="4">
    <source>
        <dbReference type="EMBL" id="CAH1116986.1"/>
    </source>
</evidence>
<dbReference type="Gene3D" id="1.10.10.10">
    <property type="entry name" value="Winged helix-like DNA-binding domain superfamily/Winged helix DNA-binding domain"/>
    <property type="match status" value="1"/>
</dbReference>
<evidence type="ECO:0000256" key="1">
    <source>
        <dbReference type="ARBA" id="ARBA00023125"/>
    </source>
</evidence>
<feature type="compositionally biased region" description="Low complexity" evidence="2">
    <location>
        <begin position="409"/>
        <end position="429"/>
    </location>
</feature>
<feature type="compositionally biased region" description="Polar residues" evidence="2">
    <location>
        <begin position="688"/>
        <end position="701"/>
    </location>
</feature>
<dbReference type="Proteomes" id="UP001153737">
    <property type="component" value="Chromosome 1"/>
</dbReference>
<dbReference type="PROSITE" id="PS51526">
    <property type="entry name" value="RFX_DBD"/>
    <property type="match status" value="1"/>
</dbReference>
<keyword evidence="1" id="KW-0238">DNA-binding</keyword>
<reference evidence="4" key="2">
    <citation type="submission" date="2022-10" db="EMBL/GenBank/DDBJ databases">
        <authorList>
            <consortium name="ENA_rothamsted_submissions"/>
            <consortium name="culmorum"/>
            <person name="King R."/>
        </authorList>
    </citation>
    <scope>NUCLEOTIDE SEQUENCE</scope>
</reference>
<dbReference type="FunFam" id="1.10.10.10:FF:000422">
    <property type="entry name" value="DNA-binding protein RFX7"/>
    <property type="match status" value="1"/>
</dbReference>
<dbReference type="Gene3D" id="6.10.140.1290">
    <property type="match status" value="1"/>
</dbReference>